<name>A0A3M0S3D0_9CLOT</name>
<evidence type="ECO:0000313" key="2">
    <source>
        <dbReference type="EMBL" id="RMC93028.1"/>
    </source>
</evidence>
<protein>
    <submittedName>
        <fullName evidence="2">XRE family transcriptional regulator</fullName>
    </submittedName>
</protein>
<evidence type="ECO:0000259" key="1">
    <source>
        <dbReference type="PROSITE" id="PS50943"/>
    </source>
</evidence>
<dbReference type="EMBL" id="RFAQ01000109">
    <property type="protein sequence ID" value="RMC93028.1"/>
    <property type="molecule type" value="Genomic_DNA"/>
</dbReference>
<gene>
    <name evidence="2" type="ORF">D9O40_18290</name>
</gene>
<reference evidence="2 3" key="1">
    <citation type="submission" date="2018-10" db="EMBL/GenBank/DDBJ databases">
        <title>Genome-centric metagenomics revealed C2 chemical producing, CO utilizing Clostridium with novel acetogenic gene cluster.</title>
        <authorList>
            <person name="Kang H."/>
            <person name="Park B."/>
            <person name="Choi I.G."/>
            <person name="Chang I.S."/>
        </authorList>
    </citation>
    <scope>NUCLEOTIDE SEQUENCE [LARGE SCALE GENOMIC DNA]</scope>
    <source>
        <strain evidence="2 3">H21-9</strain>
    </source>
</reference>
<dbReference type="Pfam" id="PF01381">
    <property type="entry name" value="HTH_3"/>
    <property type="match status" value="1"/>
</dbReference>
<dbReference type="InterPro" id="IPR010982">
    <property type="entry name" value="Lambda_DNA-bd_dom_sf"/>
</dbReference>
<organism evidence="2 3">
    <name type="scientific">Clostridium autoethanogenum</name>
    <dbReference type="NCBI Taxonomy" id="84023"/>
    <lineage>
        <taxon>Bacteria</taxon>
        <taxon>Bacillati</taxon>
        <taxon>Bacillota</taxon>
        <taxon>Clostridia</taxon>
        <taxon>Eubacteriales</taxon>
        <taxon>Clostridiaceae</taxon>
        <taxon>Clostridium</taxon>
    </lineage>
</organism>
<dbReference type="Proteomes" id="UP000277999">
    <property type="component" value="Unassembled WGS sequence"/>
</dbReference>
<feature type="domain" description="HTH cro/C1-type" evidence="1">
    <location>
        <begin position="6"/>
        <end position="61"/>
    </location>
</feature>
<accession>A0A3M0S3D0</accession>
<dbReference type="PROSITE" id="PS50943">
    <property type="entry name" value="HTH_CROC1"/>
    <property type="match status" value="1"/>
</dbReference>
<dbReference type="SUPFAM" id="SSF47413">
    <property type="entry name" value="lambda repressor-like DNA-binding domains"/>
    <property type="match status" value="1"/>
</dbReference>
<comment type="caution">
    <text evidence="2">The sequence shown here is derived from an EMBL/GenBank/DDBJ whole genome shotgun (WGS) entry which is preliminary data.</text>
</comment>
<dbReference type="InterPro" id="IPR001387">
    <property type="entry name" value="Cro/C1-type_HTH"/>
</dbReference>
<dbReference type="CDD" id="cd00093">
    <property type="entry name" value="HTH_XRE"/>
    <property type="match status" value="1"/>
</dbReference>
<proteinExistence type="predicted"/>
<evidence type="ECO:0000313" key="3">
    <source>
        <dbReference type="Proteomes" id="UP000277999"/>
    </source>
</evidence>
<dbReference type="GO" id="GO:0003677">
    <property type="term" value="F:DNA binding"/>
    <property type="evidence" value="ECO:0007669"/>
    <property type="project" value="InterPro"/>
</dbReference>
<dbReference type="AlphaFoldDB" id="A0A3M0S3D0"/>
<dbReference type="RefSeq" id="WP_122060093.1">
    <property type="nucleotide sequence ID" value="NZ_RFAQ01000109.1"/>
</dbReference>
<sequence>MLGDNLKKERKKKGWSQKKLGIMANLSTSYIQQLELGQKLNPSVEVIISLCNALHISPFDLDPKFKDNNIYTYYMKSYIDPLTDINTDLIPEENVYGKKFKPIDTISDVEKKLIGNSEITSYLLFKKLLKSLKYDSKISKKDITYLIQKTKKQIEKEIEILKETK</sequence>
<dbReference type="SMART" id="SM00530">
    <property type="entry name" value="HTH_XRE"/>
    <property type="match status" value="1"/>
</dbReference>
<dbReference type="Gene3D" id="1.10.260.40">
    <property type="entry name" value="lambda repressor-like DNA-binding domains"/>
    <property type="match status" value="1"/>
</dbReference>